<proteinExistence type="predicted"/>
<sequence>MSLTQFGSVISFAIKLETRLAEFYGQNSKDGGIHSEELNRRAQACLIRKRKLEQSRRLNVTEIILESIEGLNETDYQLGWTTATSEAINFIEETASRFYGNAAPKINVLESHRIFERFRKEHSSLTSLV</sequence>
<comment type="caution">
    <text evidence="1">The sequence shown here is derived from an EMBL/GenBank/DDBJ whole genome shotgun (WGS) entry which is preliminary data.</text>
</comment>
<dbReference type="AlphaFoldDB" id="A0A0F9E5A0"/>
<name>A0A0F9E5A0_9ZZZZ</name>
<organism evidence="1">
    <name type="scientific">marine sediment metagenome</name>
    <dbReference type="NCBI Taxonomy" id="412755"/>
    <lineage>
        <taxon>unclassified sequences</taxon>
        <taxon>metagenomes</taxon>
        <taxon>ecological metagenomes</taxon>
    </lineage>
</organism>
<accession>A0A0F9E5A0</accession>
<gene>
    <name evidence="1" type="ORF">LCGC14_2117380</name>
</gene>
<evidence type="ECO:0000313" key="1">
    <source>
        <dbReference type="EMBL" id="KKL69194.1"/>
    </source>
</evidence>
<dbReference type="EMBL" id="LAZR01026292">
    <property type="protein sequence ID" value="KKL69194.1"/>
    <property type="molecule type" value="Genomic_DNA"/>
</dbReference>
<reference evidence="1" key="1">
    <citation type="journal article" date="2015" name="Nature">
        <title>Complex archaea that bridge the gap between prokaryotes and eukaryotes.</title>
        <authorList>
            <person name="Spang A."/>
            <person name="Saw J.H."/>
            <person name="Jorgensen S.L."/>
            <person name="Zaremba-Niedzwiedzka K."/>
            <person name="Martijn J."/>
            <person name="Lind A.E."/>
            <person name="van Eijk R."/>
            <person name="Schleper C."/>
            <person name="Guy L."/>
            <person name="Ettema T.J."/>
        </authorList>
    </citation>
    <scope>NUCLEOTIDE SEQUENCE</scope>
</reference>
<protein>
    <submittedName>
        <fullName evidence="1">Uncharacterized protein</fullName>
    </submittedName>
</protein>